<protein>
    <submittedName>
        <fullName evidence="2">Uncharacterized protein</fullName>
    </submittedName>
</protein>
<proteinExistence type="predicted"/>
<dbReference type="OrthoDB" id="328244at2"/>
<feature type="transmembrane region" description="Helical" evidence="1">
    <location>
        <begin position="140"/>
        <end position="160"/>
    </location>
</feature>
<keyword evidence="1" id="KW-1133">Transmembrane helix</keyword>
<name>A0A2P2DHW0_9LEPT</name>
<dbReference type="Proteomes" id="UP000245206">
    <property type="component" value="Unassembled WGS sequence"/>
</dbReference>
<sequence length="186" mass="21972">MTPRISVWISNSVFVSFLVISIFYSLIYYENSFLKEESTSLINEKNRSFARVQELSRIKNQFPIAYQCHYNFGLSDGSLYESTEKIPYSIYKRLRLGDSIEIYKKELRILGKPTAISRIMGNEEPLPLLENLEKYFRLSFYYFFTLTAVFLAIRVSELLLRTYPYRKKPNETDVIVVNNSQDLHQK</sequence>
<evidence type="ECO:0000313" key="2">
    <source>
        <dbReference type="EMBL" id="GBF44226.1"/>
    </source>
</evidence>
<feature type="transmembrane region" description="Helical" evidence="1">
    <location>
        <begin position="7"/>
        <end position="29"/>
    </location>
</feature>
<dbReference type="AlphaFoldDB" id="A0A2P2DHW0"/>
<organism evidence="2 3">
    <name type="scientific">Leptospira ellinghausenii</name>
    <dbReference type="NCBI Taxonomy" id="1917822"/>
    <lineage>
        <taxon>Bacteria</taxon>
        <taxon>Pseudomonadati</taxon>
        <taxon>Spirochaetota</taxon>
        <taxon>Spirochaetia</taxon>
        <taxon>Leptospirales</taxon>
        <taxon>Leptospiraceae</taxon>
        <taxon>Leptospira</taxon>
    </lineage>
</organism>
<dbReference type="EMBL" id="BFAZ01000010">
    <property type="protein sequence ID" value="GBF44226.1"/>
    <property type="molecule type" value="Genomic_DNA"/>
</dbReference>
<accession>A0A2P2DHW0</accession>
<keyword evidence="3" id="KW-1185">Reference proteome</keyword>
<keyword evidence="1" id="KW-0812">Transmembrane</keyword>
<evidence type="ECO:0000313" key="3">
    <source>
        <dbReference type="Proteomes" id="UP000245206"/>
    </source>
</evidence>
<reference evidence="3" key="1">
    <citation type="journal article" date="2019" name="Microbiol. Immunol.">
        <title>Molecular and phenotypic characterization of Leptospira johnsonii sp. nov., Leptospira ellinghausenii sp. nov. and Leptospira ryugenii sp. nov. isolated from soil and water in Japan.</title>
        <authorList>
            <person name="Masuzawa T."/>
            <person name="Saito M."/>
            <person name="Nakao R."/>
            <person name="Nikaido Y."/>
            <person name="Matsumoto M."/>
            <person name="Ogawa M."/>
            <person name="Yokoyama M."/>
            <person name="Hidaka Y."/>
            <person name="Tomita J."/>
            <person name="Sakakibara K."/>
            <person name="Suzuki K."/>
            <person name="Yasuda S."/>
            <person name="Sato H."/>
            <person name="Yamaguchi M."/>
            <person name="Yoshida S.I."/>
            <person name="Koizumi N."/>
            <person name="Kawamura Y."/>
        </authorList>
    </citation>
    <scope>NUCLEOTIDE SEQUENCE [LARGE SCALE GENOMIC DNA]</scope>
    <source>
        <strain evidence="3">E18</strain>
    </source>
</reference>
<gene>
    <name evidence="2" type="ORF">LPTSP2_35290</name>
</gene>
<comment type="caution">
    <text evidence="2">The sequence shown here is derived from an EMBL/GenBank/DDBJ whole genome shotgun (WGS) entry which is preliminary data.</text>
</comment>
<keyword evidence="1" id="KW-0472">Membrane</keyword>
<evidence type="ECO:0000256" key="1">
    <source>
        <dbReference type="SAM" id="Phobius"/>
    </source>
</evidence>